<dbReference type="EMBL" id="MTEJ01000015">
    <property type="protein sequence ID" value="OQX15384.1"/>
    <property type="molecule type" value="Genomic_DNA"/>
</dbReference>
<accession>A0A1Y1QWF6</accession>
<name>A0A1Y1QWF6_9GAMM</name>
<sequence>MKKLVFLSILLSSNMAFAVSTDAPIVFKAPEGMVCKGDPNSAEGIYCVSENPPVVVAPEPINSPAPPIGNKPDPKMPQIKRRYEANLKKWQARKLQNYTFTLQRSCFCLPEYTTPMTITVNNGKIVSAVAESLMVEIKDDGSETTPKMMDVSDRAMTVDQLFNEIKQAIDNKAASVNVKYDARWGYPRSIYIDLDTRMADEEIALTSTALKPISGNTVIKPLPVTK</sequence>
<evidence type="ECO:0000313" key="3">
    <source>
        <dbReference type="Proteomes" id="UP000192491"/>
    </source>
</evidence>
<dbReference type="Proteomes" id="UP000192491">
    <property type="component" value="Unassembled WGS sequence"/>
</dbReference>
<reference evidence="2 3" key="1">
    <citation type="submission" date="2017-01" db="EMBL/GenBank/DDBJ databases">
        <title>Novel large sulfur bacteria in the metagenomes of groundwater-fed chemosynthetic microbial mats in the Lake Huron basin.</title>
        <authorList>
            <person name="Sharrar A.M."/>
            <person name="Flood B.E."/>
            <person name="Bailey J.V."/>
            <person name="Jones D.S."/>
            <person name="Biddanda B."/>
            <person name="Ruberg S.A."/>
            <person name="Marcus D.N."/>
            <person name="Dick G.J."/>
        </authorList>
    </citation>
    <scope>NUCLEOTIDE SEQUENCE [LARGE SCALE GENOMIC DNA]</scope>
    <source>
        <strain evidence="2">A8</strain>
    </source>
</reference>
<proteinExistence type="predicted"/>
<keyword evidence="1" id="KW-0732">Signal</keyword>
<dbReference type="AlphaFoldDB" id="A0A1Y1QWF6"/>
<evidence type="ECO:0000256" key="1">
    <source>
        <dbReference type="SAM" id="SignalP"/>
    </source>
</evidence>
<gene>
    <name evidence="2" type="ORF">BWK73_07000</name>
</gene>
<evidence type="ECO:0000313" key="2">
    <source>
        <dbReference type="EMBL" id="OQX15384.1"/>
    </source>
</evidence>
<dbReference type="InterPro" id="IPR046172">
    <property type="entry name" value="DUF6174"/>
</dbReference>
<feature type="signal peptide" evidence="1">
    <location>
        <begin position="1"/>
        <end position="18"/>
    </location>
</feature>
<comment type="caution">
    <text evidence="2">The sequence shown here is derived from an EMBL/GenBank/DDBJ whole genome shotgun (WGS) entry which is preliminary data.</text>
</comment>
<feature type="chain" id="PRO_5012033473" evidence="1">
    <location>
        <begin position="19"/>
        <end position="226"/>
    </location>
</feature>
<dbReference type="Pfam" id="PF19671">
    <property type="entry name" value="DUF6174"/>
    <property type="match status" value="1"/>
</dbReference>
<organism evidence="2 3">
    <name type="scientific">Thiothrix lacustris</name>
    <dbReference type="NCBI Taxonomy" id="525917"/>
    <lineage>
        <taxon>Bacteria</taxon>
        <taxon>Pseudomonadati</taxon>
        <taxon>Pseudomonadota</taxon>
        <taxon>Gammaproteobacteria</taxon>
        <taxon>Thiotrichales</taxon>
        <taxon>Thiotrichaceae</taxon>
        <taxon>Thiothrix</taxon>
    </lineage>
</organism>
<protein>
    <submittedName>
        <fullName evidence="2">Uncharacterized protein</fullName>
    </submittedName>
</protein>